<dbReference type="OrthoDB" id="565904at2759"/>
<dbReference type="HOGENOM" id="CLU_1201018_0_0_1"/>
<evidence type="ECO:0000313" key="6">
    <source>
        <dbReference type="EMBL" id="ESO84382.1"/>
    </source>
</evidence>
<dbReference type="AlphaFoldDB" id="V3ZJH6"/>
<feature type="chain" id="PRO_5004715880" description="Lipocalin/cytosolic fatty-acid binding domain-containing protein" evidence="4">
    <location>
        <begin position="22"/>
        <end position="231"/>
    </location>
</feature>
<dbReference type="GO" id="GO:0006629">
    <property type="term" value="P:lipid metabolic process"/>
    <property type="evidence" value="ECO:0007669"/>
    <property type="project" value="TreeGrafter"/>
</dbReference>
<dbReference type="InterPro" id="IPR003057">
    <property type="entry name" value="Invtbrt_color"/>
</dbReference>
<dbReference type="SUPFAM" id="SSF50814">
    <property type="entry name" value="Lipocalins"/>
    <property type="match status" value="1"/>
</dbReference>
<dbReference type="GO" id="GO:0008289">
    <property type="term" value="F:lipid binding"/>
    <property type="evidence" value="ECO:0007669"/>
    <property type="project" value="UniProtKB-KW"/>
</dbReference>
<feature type="domain" description="Lipocalin/cytosolic fatty-acid binding" evidence="5">
    <location>
        <begin position="49"/>
        <end position="181"/>
    </location>
</feature>
<proteinExistence type="inferred from homology"/>
<gene>
    <name evidence="6" type="ORF">LOTGIDRAFT_168831</name>
</gene>
<dbReference type="GO" id="GO:0005737">
    <property type="term" value="C:cytoplasm"/>
    <property type="evidence" value="ECO:0007669"/>
    <property type="project" value="TreeGrafter"/>
</dbReference>
<dbReference type="GO" id="GO:0031409">
    <property type="term" value="F:pigment binding"/>
    <property type="evidence" value="ECO:0007669"/>
    <property type="project" value="InterPro"/>
</dbReference>
<dbReference type="PANTHER" id="PTHR10612">
    <property type="entry name" value="APOLIPOPROTEIN D"/>
    <property type="match status" value="1"/>
</dbReference>
<protein>
    <recommendedName>
        <fullName evidence="5">Lipocalin/cytosolic fatty-acid binding domain-containing protein</fullName>
    </recommendedName>
</protein>
<evidence type="ECO:0000256" key="3">
    <source>
        <dbReference type="RuleBase" id="RU003695"/>
    </source>
</evidence>
<organism evidence="6 7">
    <name type="scientific">Lottia gigantea</name>
    <name type="common">Giant owl limpet</name>
    <dbReference type="NCBI Taxonomy" id="225164"/>
    <lineage>
        <taxon>Eukaryota</taxon>
        <taxon>Metazoa</taxon>
        <taxon>Spiralia</taxon>
        <taxon>Lophotrochozoa</taxon>
        <taxon>Mollusca</taxon>
        <taxon>Gastropoda</taxon>
        <taxon>Patellogastropoda</taxon>
        <taxon>Lottioidea</taxon>
        <taxon>Lottiidae</taxon>
        <taxon>Lottia</taxon>
    </lineage>
</organism>
<keyword evidence="2" id="KW-1015">Disulfide bond</keyword>
<dbReference type="OMA" id="NEVQWIA"/>
<dbReference type="InterPro" id="IPR000566">
    <property type="entry name" value="Lipocln_cytosolic_FA-bd_dom"/>
</dbReference>
<dbReference type="PROSITE" id="PS00213">
    <property type="entry name" value="LIPOCALIN"/>
    <property type="match status" value="1"/>
</dbReference>
<keyword evidence="7" id="KW-1185">Reference proteome</keyword>
<evidence type="ECO:0000313" key="7">
    <source>
        <dbReference type="Proteomes" id="UP000030746"/>
    </source>
</evidence>
<dbReference type="Pfam" id="PF00061">
    <property type="entry name" value="Lipocalin"/>
    <property type="match status" value="1"/>
</dbReference>
<keyword evidence="1" id="KW-0446">Lipid-binding</keyword>
<dbReference type="InterPro" id="IPR012674">
    <property type="entry name" value="Calycin"/>
</dbReference>
<dbReference type="RefSeq" id="XP_009064987.1">
    <property type="nucleotide sequence ID" value="XM_009066739.1"/>
</dbReference>
<evidence type="ECO:0000259" key="5">
    <source>
        <dbReference type="Pfam" id="PF00061"/>
    </source>
</evidence>
<dbReference type="Gene3D" id="2.40.128.20">
    <property type="match status" value="1"/>
</dbReference>
<dbReference type="PANTHER" id="PTHR10612:SF34">
    <property type="entry name" value="APOLIPOPROTEIN D"/>
    <property type="match status" value="1"/>
</dbReference>
<comment type="similarity">
    <text evidence="3">Belongs to the calycin superfamily. Lipocalin family.</text>
</comment>
<dbReference type="KEGG" id="lgi:LOTGIDRAFT_168831"/>
<keyword evidence="4" id="KW-0732">Signal</keyword>
<feature type="signal peptide" evidence="4">
    <location>
        <begin position="1"/>
        <end position="21"/>
    </location>
</feature>
<name>V3ZJH6_LOTGI</name>
<dbReference type="GO" id="GO:0000302">
    <property type="term" value="P:response to reactive oxygen species"/>
    <property type="evidence" value="ECO:0007669"/>
    <property type="project" value="TreeGrafter"/>
</dbReference>
<reference evidence="6 7" key="1">
    <citation type="journal article" date="2013" name="Nature">
        <title>Insights into bilaterian evolution from three spiralian genomes.</title>
        <authorList>
            <person name="Simakov O."/>
            <person name="Marletaz F."/>
            <person name="Cho S.J."/>
            <person name="Edsinger-Gonzales E."/>
            <person name="Havlak P."/>
            <person name="Hellsten U."/>
            <person name="Kuo D.H."/>
            <person name="Larsson T."/>
            <person name="Lv J."/>
            <person name="Arendt D."/>
            <person name="Savage R."/>
            <person name="Osoegawa K."/>
            <person name="de Jong P."/>
            <person name="Grimwood J."/>
            <person name="Chapman J.A."/>
            <person name="Shapiro H."/>
            <person name="Aerts A."/>
            <person name="Otillar R.P."/>
            <person name="Terry A.Y."/>
            <person name="Boore J.L."/>
            <person name="Grigoriev I.V."/>
            <person name="Lindberg D.R."/>
            <person name="Seaver E.C."/>
            <person name="Weisblat D.A."/>
            <person name="Putnam N.H."/>
            <person name="Rokhsar D.S."/>
        </authorList>
    </citation>
    <scope>NUCLEOTIDE SEQUENCE [LARGE SCALE GENOMIC DNA]</scope>
</reference>
<dbReference type="InterPro" id="IPR022272">
    <property type="entry name" value="Lipocalin_CS"/>
</dbReference>
<evidence type="ECO:0000256" key="4">
    <source>
        <dbReference type="SAM" id="SignalP"/>
    </source>
</evidence>
<dbReference type="PRINTS" id="PR01273">
    <property type="entry name" value="INVTBRTCOLOR"/>
</dbReference>
<dbReference type="Proteomes" id="UP000030746">
    <property type="component" value="Unassembled WGS sequence"/>
</dbReference>
<dbReference type="EMBL" id="KB203534">
    <property type="protein sequence ID" value="ESO84382.1"/>
    <property type="molecule type" value="Genomic_DNA"/>
</dbReference>
<accession>V3ZJH6</accession>
<evidence type="ECO:0000256" key="1">
    <source>
        <dbReference type="ARBA" id="ARBA00023121"/>
    </source>
</evidence>
<sequence length="231" mass="26266">MDRPDFISLFCLLCLFTGLQSSSVQLTEASCDYSTFKRVDNFNISKFLGVWHEIKYVLSFTEEPGTEWTDFELHFKEDGGHITDNIIARNGSGICIYHQDKIQPKSFGWTQPIEGQSVDRDWIVFDTDYTSYAFLYGCWTGNTTTCVDGRIWIISRTQKMSQERLDQAQAMAEAVCMTPLKTTKFVKSCPAGKFGIISVGYQRGHEAEKLPLPYNCEYNAHPFLPPGNVMS</sequence>
<dbReference type="GeneID" id="20240978"/>
<evidence type="ECO:0000256" key="2">
    <source>
        <dbReference type="ARBA" id="ARBA00023157"/>
    </source>
</evidence>
<dbReference type="CTD" id="20240978"/>